<dbReference type="Proteomes" id="UP000019471">
    <property type="component" value="Unassembled WGS sequence"/>
</dbReference>
<feature type="region of interest" description="Disordered" evidence="1">
    <location>
        <begin position="102"/>
        <end position="165"/>
    </location>
</feature>
<accession>W9X1V7</accession>
<dbReference type="STRING" id="1182543.W9X1V7"/>
<dbReference type="RefSeq" id="XP_007744665.1">
    <property type="nucleotide sequence ID" value="XM_007746475.1"/>
</dbReference>
<comment type="caution">
    <text evidence="2">The sequence shown here is derived from an EMBL/GenBank/DDBJ whole genome shotgun (WGS) entry which is preliminary data.</text>
</comment>
<evidence type="ECO:0000313" key="3">
    <source>
        <dbReference type="Proteomes" id="UP000019471"/>
    </source>
</evidence>
<dbReference type="PANTHER" id="PTHR37540:SF5">
    <property type="entry name" value="TRANSCRIPTION FACTOR DOMAIN-CONTAINING PROTEIN"/>
    <property type="match status" value="1"/>
</dbReference>
<sequence>MAVVDPIPAQFEFATFNSIKVGSQGAASSKAPFLFIVKTPTSGALSRSTTRSAAASINSHAQRWAQEVATSKTLSGSGVPRQTDTLLFEKCLTRCRVSRLLDEPNKPSRGRRSANAKQTSHTTRKRSTKPQQLPSESLCAMTGQDLSPSPESESQRQQDSSEDEYLDDEVIQQLVTRSSGSFHNAAVDPFDCTAGTIDSDMVPILEYYLFFALLSRPRDNDGQRPTDAPFARHFASIDAIIQGCMRKSVHMYALLAATASRMRRVSGVSFHADNGPEIYLDKALQCLRLLLDSQSAAEDRQIIVDIYYLSVCGWYMENYGESQTHFNVLKHFWKTLAPGQSTLDQYVHDMLSYNAIFLESDATNLAELVATPELLCPSTGSGTIYQSDTWHPNRICSDRHFSAFSAALEQTRYSPDLKDLIEELPSLLQLYDHLLRNPDFIGPETDWVHSKSKFLVLRLLELPSYGSELCCRLSLVLLLQRISQSTLARLHSTDCSSSAPDKHPLIDPALITQRLRRELQYEILQPSNEIPSVVDTPPQSNDEAHVIWTGKSNHLLLWILITGLSGARSTDQEDEHQWFLARAVPSMRLLGIETMGRLEELARSFVWVEGLLEDQAFEEVFGTISVSSEEDG</sequence>
<proteinExistence type="predicted"/>
<gene>
    <name evidence="2" type="ORF">A1O5_05878</name>
</gene>
<reference evidence="2 3" key="1">
    <citation type="submission" date="2013-03" db="EMBL/GenBank/DDBJ databases">
        <title>The Genome Sequence of Cladophialophora psammophila CBS 110553.</title>
        <authorList>
            <consortium name="The Broad Institute Genomics Platform"/>
            <person name="Cuomo C."/>
            <person name="de Hoog S."/>
            <person name="Gorbushina A."/>
            <person name="Walker B."/>
            <person name="Young S.K."/>
            <person name="Zeng Q."/>
            <person name="Gargeya S."/>
            <person name="Fitzgerald M."/>
            <person name="Haas B."/>
            <person name="Abouelleil A."/>
            <person name="Allen A.W."/>
            <person name="Alvarado L."/>
            <person name="Arachchi H.M."/>
            <person name="Berlin A.M."/>
            <person name="Chapman S.B."/>
            <person name="Gainer-Dewar J."/>
            <person name="Goldberg J."/>
            <person name="Griggs A."/>
            <person name="Gujja S."/>
            <person name="Hansen M."/>
            <person name="Howarth C."/>
            <person name="Imamovic A."/>
            <person name="Ireland A."/>
            <person name="Larimer J."/>
            <person name="McCowan C."/>
            <person name="Murphy C."/>
            <person name="Pearson M."/>
            <person name="Poon T.W."/>
            <person name="Priest M."/>
            <person name="Roberts A."/>
            <person name="Saif S."/>
            <person name="Shea T."/>
            <person name="Sisk P."/>
            <person name="Sykes S."/>
            <person name="Wortman J."/>
            <person name="Nusbaum C."/>
            <person name="Birren B."/>
        </authorList>
    </citation>
    <scope>NUCLEOTIDE SEQUENCE [LARGE SCALE GENOMIC DNA]</scope>
    <source>
        <strain evidence="2 3">CBS 110553</strain>
    </source>
</reference>
<feature type="compositionally biased region" description="Low complexity" evidence="1">
    <location>
        <begin position="147"/>
        <end position="158"/>
    </location>
</feature>
<evidence type="ECO:0000313" key="2">
    <source>
        <dbReference type="EMBL" id="EXJ70886.1"/>
    </source>
</evidence>
<evidence type="ECO:0000256" key="1">
    <source>
        <dbReference type="SAM" id="MobiDB-lite"/>
    </source>
</evidence>
<dbReference type="HOGENOM" id="CLU_422125_0_0_1"/>
<protein>
    <submittedName>
        <fullName evidence="2">Uncharacterized protein</fullName>
    </submittedName>
</protein>
<dbReference type="GeneID" id="19190592"/>
<dbReference type="EMBL" id="AMGX01000008">
    <property type="protein sequence ID" value="EXJ70886.1"/>
    <property type="molecule type" value="Genomic_DNA"/>
</dbReference>
<keyword evidence="3" id="KW-1185">Reference proteome</keyword>
<dbReference type="PANTHER" id="PTHR37540">
    <property type="entry name" value="TRANSCRIPTION FACTOR (ACR-2), PUTATIVE-RELATED-RELATED"/>
    <property type="match status" value="1"/>
</dbReference>
<organism evidence="2 3">
    <name type="scientific">Cladophialophora psammophila CBS 110553</name>
    <dbReference type="NCBI Taxonomy" id="1182543"/>
    <lineage>
        <taxon>Eukaryota</taxon>
        <taxon>Fungi</taxon>
        <taxon>Dikarya</taxon>
        <taxon>Ascomycota</taxon>
        <taxon>Pezizomycotina</taxon>
        <taxon>Eurotiomycetes</taxon>
        <taxon>Chaetothyriomycetidae</taxon>
        <taxon>Chaetothyriales</taxon>
        <taxon>Herpotrichiellaceae</taxon>
        <taxon>Cladophialophora</taxon>
    </lineage>
</organism>
<dbReference type="OrthoDB" id="4148495at2759"/>
<name>W9X1V7_9EURO</name>
<dbReference type="AlphaFoldDB" id="W9X1V7"/>